<dbReference type="AlphaFoldDB" id="A0A3S0HJ37"/>
<dbReference type="RefSeq" id="WP_126294224.1">
    <property type="nucleotide sequence ID" value="NZ_RXNR01000022.1"/>
</dbReference>
<evidence type="ECO:0000256" key="8">
    <source>
        <dbReference type="ARBA" id="ARBA00022553"/>
    </source>
</evidence>
<evidence type="ECO:0000256" key="1">
    <source>
        <dbReference type="ARBA" id="ARBA00000443"/>
    </source>
</evidence>
<dbReference type="InterPro" id="IPR005845">
    <property type="entry name" value="A-D-PHexomutase_a/b/a-II"/>
</dbReference>
<feature type="domain" description="Alpha-D-phosphohexomutase C-terminal" evidence="16">
    <location>
        <begin position="504"/>
        <end position="554"/>
    </location>
</feature>
<evidence type="ECO:0000256" key="3">
    <source>
        <dbReference type="ARBA" id="ARBA00005164"/>
    </source>
</evidence>
<sequence length="565" mass="63052">MSSVMDNYKSWTNADLPEYLAEELQSITGDKAAIEDRFYQYLSFGTGGMRGLLGAGTNRINIFMIRRVAEGLARFIESNDEEAKKRGVVIAYDTRNFSYEFAVETARVLGAHGIASYVYKESRPTPQLSYSVRELNAFAGVVITASHNPKQYNGFKVYGEDGAQLVPSGANAIVEHMEEIDNIFDISIADITILEDQGLFKWILEDLDEKYMKSLLTLKDNDDIDLNMNIVYTPLHGSGLVPVREGLKQFGFSNIHIVELQAVQDGAFPTVSYPNPEEAAAFQLAIELGEKVGADLLLATDPDADRLGVAVRNDNRYELLTGNQLGALLLHYILSTKQRSGMLPEDGAMIKTIVTSELGAKIAEHFNVSTVNTLTGFKYIAEKIAQYEKTNEHTFLFGYEESYGYLIKTFARDKDAVQVALKVAEMAAHYTKQGKTLLDALNDLYAQFGYYREALVSKVFEGKDGQEKMKAILDNLRKEIPSEIAGLTVVRVEDYLSSITTFVDGTTEAITLPKENVLKFVLEDDSWIAIRPSGTEPKCKYYFGVVADSNRIAEERLEQLLNEIF</sequence>
<evidence type="ECO:0000256" key="7">
    <source>
        <dbReference type="ARBA" id="ARBA00022526"/>
    </source>
</evidence>
<dbReference type="SUPFAM" id="SSF55957">
    <property type="entry name" value="Phosphoglucomutase, C-terminal domain"/>
    <property type="match status" value="1"/>
</dbReference>
<feature type="domain" description="Alpha-D-phosphohexomutase alpha/beta/alpha" evidence="19">
    <location>
        <begin position="322"/>
        <end position="447"/>
    </location>
</feature>
<dbReference type="InterPro" id="IPR036900">
    <property type="entry name" value="A-D-PHexomutase_C_sf"/>
</dbReference>
<dbReference type="PROSITE" id="PS00710">
    <property type="entry name" value="PGM_PMM"/>
    <property type="match status" value="1"/>
</dbReference>
<reference evidence="20 21" key="1">
    <citation type="submission" date="2018-12" db="EMBL/GenBank/DDBJ databases">
        <authorList>
            <person name="Yu L."/>
        </authorList>
    </citation>
    <scope>NUCLEOTIDE SEQUENCE [LARGE SCALE GENOMIC DNA]</scope>
    <source>
        <strain evidence="20 21">S5H2222</strain>
    </source>
</reference>
<dbReference type="GO" id="GO:0000287">
    <property type="term" value="F:magnesium ion binding"/>
    <property type="evidence" value="ECO:0007669"/>
    <property type="project" value="InterPro"/>
</dbReference>
<comment type="cofactor">
    <cofactor evidence="2">
        <name>Mg(2+)</name>
        <dbReference type="ChEBI" id="CHEBI:18420"/>
    </cofactor>
</comment>
<gene>
    <name evidence="20" type="ORF">EKG35_09545</name>
</gene>
<organism evidence="20 21">
    <name type="scientific">Lysinibacillus telephonicus</name>
    <dbReference type="NCBI Taxonomy" id="1714840"/>
    <lineage>
        <taxon>Bacteria</taxon>
        <taxon>Bacillati</taxon>
        <taxon>Bacillota</taxon>
        <taxon>Bacilli</taxon>
        <taxon>Bacillales</taxon>
        <taxon>Bacillaceae</taxon>
        <taxon>Lysinibacillus</taxon>
    </lineage>
</organism>
<keyword evidence="7" id="KW-0119">Carbohydrate metabolism</keyword>
<evidence type="ECO:0000256" key="15">
    <source>
        <dbReference type="RuleBase" id="RU004326"/>
    </source>
</evidence>
<evidence type="ECO:0000256" key="4">
    <source>
        <dbReference type="ARBA" id="ARBA00005189"/>
    </source>
</evidence>
<dbReference type="PANTHER" id="PTHR45745:SF1">
    <property type="entry name" value="PHOSPHOGLUCOMUTASE 2B-RELATED"/>
    <property type="match status" value="1"/>
</dbReference>
<dbReference type="InterPro" id="IPR005846">
    <property type="entry name" value="A-D-PHexomutase_a/b/a-III"/>
</dbReference>
<comment type="pathway">
    <text evidence="3">Glycolipid metabolism; diglucosyl-diacylglycerol biosynthesis.</text>
</comment>
<evidence type="ECO:0000259" key="17">
    <source>
        <dbReference type="Pfam" id="PF02878"/>
    </source>
</evidence>
<keyword evidence="11" id="KW-0413">Isomerase</keyword>
<dbReference type="InterPro" id="IPR016066">
    <property type="entry name" value="A-D-PHexomutase_CS"/>
</dbReference>
<dbReference type="GO" id="GO:0006166">
    <property type="term" value="P:purine ribonucleoside salvage"/>
    <property type="evidence" value="ECO:0007669"/>
    <property type="project" value="TreeGrafter"/>
</dbReference>
<protein>
    <recommendedName>
        <fullName evidence="12">Phosphoglucomutase</fullName>
        <ecNumber evidence="6">5.4.2.2</ecNumber>
    </recommendedName>
    <alternativeName>
        <fullName evidence="14">Alpha-phosphoglucomutase</fullName>
    </alternativeName>
    <alternativeName>
        <fullName evidence="13">Glucose phosphomutase</fullName>
    </alternativeName>
</protein>
<keyword evidence="10 15" id="KW-0460">Magnesium</keyword>
<evidence type="ECO:0000259" key="16">
    <source>
        <dbReference type="Pfam" id="PF00408"/>
    </source>
</evidence>
<evidence type="ECO:0000256" key="2">
    <source>
        <dbReference type="ARBA" id="ARBA00001946"/>
    </source>
</evidence>
<dbReference type="GO" id="GO:0008973">
    <property type="term" value="F:phosphopentomutase activity"/>
    <property type="evidence" value="ECO:0007669"/>
    <property type="project" value="TreeGrafter"/>
</dbReference>
<evidence type="ECO:0000256" key="6">
    <source>
        <dbReference type="ARBA" id="ARBA00012728"/>
    </source>
</evidence>
<comment type="similarity">
    <text evidence="5 15">Belongs to the phosphohexose mutase family.</text>
</comment>
<feature type="domain" description="Alpha-D-phosphohexomutase alpha/beta/alpha" evidence="17">
    <location>
        <begin position="43"/>
        <end position="182"/>
    </location>
</feature>
<comment type="caution">
    <text evidence="20">The sequence shown here is derived from an EMBL/GenBank/DDBJ whole genome shotgun (WGS) entry which is preliminary data.</text>
</comment>
<dbReference type="PRINTS" id="PR00509">
    <property type="entry name" value="PGMPMM"/>
</dbReference>
<dbReference type="GO" id="GO:0006006">
    <property type="term" value="P:glucose metabolic process"/>
    <property type="evidence" value="ECO:0007669"/>
    <property type="project" value="UniProtKB-KW"/>
</dbReference>
<dbReference type="InterPro" id="IPR005843">
    <property type="entry name" value="A-D-PHexomutase_C"/>
</dbReference>
<evidence type="ECO:0000256" key="13">
    <source>
        <dbReference type="ARBA" id="ARBA00041398"/>
    </source>
</evidence>
<keyword evidence="9 15" id="KW-0479">Metal-binding</keyword>
<evidence type="ECO:0000256" key="5">
    <source>
        <dbReference type="ARBA" id="ARBA00010231"/>
    </source>
</evidence>
<accession>A0A3S0HJ37</accession>
<dbReference type="OrthoDB" id="9806956at2"/>
<dbReference type="InterPro" id="IPR005844">
    <property type="entry name" value="A-D-PHexomutase_a/b/a-I"/>
</dbReference>
<evidence type="ECO:0000256" key="14">
    <source>
        <dbReference type="ARBA" id="ARBA00041467"/>
    </source>
</evidence>
<dbReference type="Pfam" id="PF02879">
    <property type="entry name" value="PGM_PMM_II"/>
    <property type="match status" value="1"/>
</dbReference>
<dbReference type="Proteomes" id="UP000276349">
    <property type="component" value="Unassembled WGS sequence"/>
</dbReference>
<dbReference type="Pfam" id="PF00408">
    <property type="entry name" value="PGM_PMM_IV"/>
    <property type="match status" value="1"/>
</dbReference>
<evidence type="ECO:0000256" key="11">
    <source>
        <dbReference type="ARBA" id="ARBA00023235"/>
    </source>
</evidence>
<comment type="catalytic activity">
    <reaction evidence="1">
        <text>alpha-D-glucose 1-phosphate = alpha-D-glucose 6-phosphate</text>
        <dbReference type="Rhea" id="RHEA:23536"/>
        <dbReference type="ChEBI" id="CHEBI:58225"/>
        <dbReference type="ChEBI" id="CHEBI:58601"/>
        <dbReference type="EC" id="5.4.2.2"/>
    </reaction>
</comment>
<evidence type="ECO:0000313" key="20">
    <source>
        <dbReference type="EMBL" id="RTQ93166.1"/>
    </source>
</evidence>
<keyword evidence="8" id="KW-0597">Phosphoprotein</keyword>
<dbReference type="InterPro" id="IPR005841">
    <property type="entry name" value="Alpha-D-phosphohexomutase_SF"/>
</dbReference>
<evidence type="ECO:0000256" key="9">
    <source>
        <dbReference type="ARBA" id="ARBA00022723"/>
    </source>
</evidence>
<keyword evidence="7" id="KW-0313">Glucose metabolism</keyword>
<dbReference type="SUPFAM" id="SSF53738">
    <property type="entry name" value="Phosphoglucomutase, first 3 domains"/>
    <property type="match status" value="3"/>
</dbReference>
<name>A0A3S0HJ37_9BACI</name>
<evidence type="ECO:0000256" key="12">
    <source>
        <dbReference type="ARBA" id="ARBA00039995"/>
    </source>
</evidence>
<feature type="domain" description="Alpha-D-phosphohexomutase alpha/beta/alpha" evidence="18">
    <location>
        <begin position="210"/>
        <end position="312"/>
    </location>
</feature>
<evidence type="ECO:0000259" key="19">
    <source>
        <dbReference type="Pfam" id="PF02880"/>
    </source>
</evidence>
<dbReference type="PANTHER" id="PTHR45745">
    <property type="entry name" value="PHOSPHOMANNOMUTASE 45A"/>
    <property type="match status" value="1"/>
</dbReference>
<keyword evidence="21" id="KW-1185">Reference proteome</keyword>
<dbReference type="GO" id="GO:0004614">
    <property type="term" value="F:phosphoglucomutase activity"/>
    <property type="evidence" value="ECO:0007669"/>
    <property type="project" value="UniProtKB-EC"/>
</dbReference>
<dbReference type="Pfam" id="PF02878">
    <property type="entry name" value="PGM_PMM_I"/>
    <property type="match status" value="1"/>
</dbReference>
<dbReference type="EC" id="5.4.2.2" evidence="6"/>
<dbReference type="Gene3D" id="3.40.120.10">
    <property type="entry name" value="Alpha-D-Glucose-1,6-Bisphosphate, subunit A, domain 3"/>
    <property type="match status" value="3"/>
</dbReference>
<dbReference type="Pfam" id="PF02880">
    <property type="entry name" value="PGM_PMM_III"/>
    <property type="match status" value="1"/>
</dbReference>
<evidence type="ECO:0000256" key="10">
    <source>
        <dbReference type="ARBA" id="ARBA00022842"/>
    </source>
</evidence>
<dbReference type="CDD" id="cd05799">
    <property type="entry name" value="PGM2"/>
    <property type="match status" value="1"/>
</dbReference>
<comment type="pathway">
    <text evidence="4">Lipid metabolism.</text>
</comment>
<evidence type="ECO:0000313" key="21">
    <source>
        <dbReference type="Proteomes" id="UP000276349"/>
    </source>
</evidence>
<proteinExistence type="inferred from homology"/>
<dbReference type="Gene3D" id="3.30.310.50">
    <property type="entry name" value="Alpha-D-phosphohexomutase, C-terminal domain"/>
    <property type="match status" value="1"/>
</dbReference>
<dbReference type="InterPro" id="IPR016055">
    <property type="entry name" value="A-D-PHexomutase_a/b/a-I/II/III"/>
</dbReference>
<dbReference type="EMBL" id="RXNR01000022">
    <property type="protein sequence ID" value="RTQ93166.1"/>
    <property type="molecule type" value="Genomic_DNA"/>
</dbReference>
<evidence type="ECO:0000259" key="18">
    <source>
        <dbReference type="Pfam" id="PF02879"/>
    </source>
</evidence>